<dbReference type="RefSeq" id="WP_023233697.1">
    <property type="nucleotide sequence ID" value="NZ_DACWWF010000017.1"/>
</dbReference>
<dbReference type="SUPFAM" id="SSF52540">
    <property type="entry name" value="P-loop containing nucleoside triphosphate hydrolases"/>
    <property type="match status" value="1"/>
</dbReference>
<protein>
    <submittedName>
        <fullName evidence="3">Type II secretion system ATP-binding protein</fullName>
    </submittedName>
</protein>
<organism evidence="3 4">
    <name type="scientific">Salmonella diarizonae</name>
    <dbReference type="NCBI Taxonomy" id="59204"/>
    <lineage>
        <taxon>Bacteria</taxon>
        <taxon>Pseudomonadati</taxon>
        <taxon>Pseudomonadota</taxon>
        <taxon>Gammaproteobacteria</taxon>
        <taxon>Enterobacterales</taxon>
        <taxon>Enterobacteriaceae</taxon>
        <taxon>Salmonella</taxon>
    </lineage>
</organism>
<keyword evidence="3" id="KW-0067">ATP-binding</keyword>
<feature type="domain" description="Bacterial type II secretion system protein E" evidence="2">
    <location>
        <begin position="114"/>
        <end position="261"/>
    </location>
</feature>
<dbReference type="AlphaFoldDB" id="A0A379TS50"/>
<keyword evidence="3" id="KW-0547">Nucleotide-binding</keyword>
<dbReference type="Pfam" id="PF00437">
    <property type="entry name" value="T2SSE"/>
    <property type="match status" value="1"/>
</dbReference>
<accession>A0A379TS50</accession>
<evidence type="ECO:0000313" key="4">
    <source>
        <dbReference type="Proteomes" id="UP000254633"/>
    </source>
</evidence>
<reference evidence="3 4" key="1">
    <citation type="submission" date="2018-06" db="EMBL/GenBank/DDBJ databases">
        <authorList>
            <consortium name="Pathogen Informatics"/>
            <person name="Doyle S."/>
        </authorList>
    </citation>
    <scope>NUCLEOTIDE SEQUENCE [LARGE SCALE GENOMIC DNA]</scope>
    <source>
        <strain evidence="3 4">NCTC10060</strain>
    </source>
</reference>
<comment type="similarity">
    <text evidence="1">Belongs to the GSP E family.</text>
</comment>
<dbReference type="Proteomes" id="UP000254633">
    <property type="component" value="Unassembled WGS sequence"/>
</dbReference>
<evidence type="ECO:0000256" key="1">
    <source>
        <dbReference type="ARBA" id="ARBA00006611"/>
    </source>
</evidence>
<dbReference type="PANTHER" id="PTHR30486:SF6">
    <property type="entry name" value="TYPE IV PILUS RETRACTATION ATPASE PILT"/>
    <property type="match status" value="1"/>
</dbReference>
<proteinExistence type="inferred from homology"/>
<dbReference type="EMBL" id="UGXH01000001">
    <property type="protein sequence ID" value="SUG53026.1"/>
    <property type="molecule type" value="Genomic_DNA"/>
</dbReference>
<gene>
    <name evidence="3" type="primary">pilT_1</name>
    <name evidence="3" type="ORF">NCTC10060_00054</name>
</gene>
<dbReference type="PANTHER" id="PTHR30486">
    <property type="entry name" value="TWITCHING MOTILITY PROTEIN PILT"/>
    <property type="match status" value="1"/>
</dbReference>
<sequence>MNRLNELSFIDLYLGEEFAEIKGMKGASAYLTDLPDIYQSDAFELRNACNEIHFSTHKTEFSLRYDGRIYRVTVVCNDWSGASFVIRQTPERILPFTDVPLSTPLRSSITRPGATGLCLIAGELGSGKTTTAASVLRQRIEITGSLGVSIEDPIETLLHGRHGNGRCLQLEVGQNESYSTATKKALRMGASCLLLGEIRDGQTAHEVLKASLTMFVVSTIHGSSVYEAIERYVMFCEEINHNAKQNVANTLYIIAHQTMTSVRRGDKATGRNISINAFNLVNCTQNAAIKSKIMQGNYRALQDEFNGIEYTL</sequence>
<name>A0A379TS50_SALDZ</name>
<dbReference type="GO" id="GO:0005524">
    <property type="term" value="F:ATP binding"/>
    <property type="evidence" value="ECO:0007669"/>
    <property type="project" value="UniProtKB-KW"/>
</dbReference>
<dbReference type="InterPro" id="IPR027417">
    <property type="entry name" value="P-loop_NTPase"/>
</dbReference>
<evidence type="ECO:0000259" key="2">
    <source>
        <dbReference type="Pfam" id="PF00437"/>
    </source>
</evidence>
<dbReference type="InterPro" id="IPR050921">
    <property type="entry name" value="T4SS_GSP_E_ATPase"/>
</dbReference>
<evidence type="ECO:0000313" key="3">
    <source>
        <dbReference type="EMBL" id="SUG53026.1"/>
    </source>
</evidence>
<dbReference type="Gene3D" id="3.40.50.300">
    <property type="entry name" value="P-loop containing nucleotide triphosphate hydrolases"/>
    <property type="match status" value="1"/>
</dbReference>
<dbReference type="GO" id="GO:0016887">
    <property type="term" value="F:ATP hydrolysis activity"/>
    <property type="evidence" value="ECO:0007669"/>
    <property type="project" value="InterPro"/>
</dbReference>
<dbReference type="InterPro" id="IPR001482">
    <property type="entry name" value="T2SS/T4SS_dom"/>
</dbReference>